<protein>
    <submittedName>
        <fullName evidence="1">Uncharacterized protein</fullName>
    </submittedName>
</protein>
<dbReference type="Proteomes" id="UP000076552">
    <property type="component" value="Unassembled WGS sequence"/>
</dbReference>
<evidence type="ECO:0000313" key="2">
    <source>
        <dbReference type="Proteomes" id="UP000076552"/>
    </source>
</evidence>
<dbReference type="AlphaFoldDB" id="A0A166USQ6"/>
<dbReference type="EMBL" id="LFIV01000041">
    <property type="protein sequence ID" value="KZL73761.1"/>
    <property type="molecule type" value="Genomic_DNA"/>
</dbReference>
<proteinExistence type="predicted"/>
<name>A0A166USQ6_9PEZI</name>
<evidence type="ECO:0000313" key="1">
    <source>
        <dbReference type="EMBL" id="KZL73761.1"/>
    </source>
</evidence>
<gene>
    <name evidence="1" type="ORF">CT0861_03259</name>
</gene>
<organism evidence="1 2">
    <name type="scientific">Colletotrichum tofieldiae</name>
    <dbReference type="NCBI Taxonomy" id="708197"/>
    <lineage>
        <taxon>Eukaryota</taxon>
        <taxon>Fungi</taxon>
        <taxon>Dikarya</taxon>
        <taxon>Ascomycota</taxon>
        <taxon>Pezizomycotina</taxon>
        <taxon>Sordariomycetes</taxon>
        <taxon>Hypocreomycetidae</taxon>
        <taxon>Glomerellales</taxon>
        <taxon>Glomerellaceae</taxon>
        <taxon>Colletotrichum</taxon>
        <taxon>Colletotrichum spaethianum species complex</taxon>
    </lineage>
</organism>
<accession>A0A166USQ6</accession>
<keyword evidence="2" id="KW-1185">Reference proteome</keyword>
<comment type="caution">
    <text evidence="1">The sequence shown here is derived from an EMBL/GenBank/DDBJ whole genome shotgun (WGS) entry which is preliminary data.</text>
</comment>
<sequence>MPEPATAPWGLSISDADFAKLKAGLEPMDQDDKWRYAATDDSESGTVTIHIVRVGMGHELYSIVVRPGGGHAKIEAISWSQDQGGIRISEGVAKKHVVVLSRCNLECDFEALPDFDSEDFFDEPAVDAVNNVSNGINGTR</sequence>
<reference evidence="1 2" key="1">
    <citation type="submission" date="2015-06" db="EMBL/GenBank/DDBJ databases">
        <title>Survival trade-offs in plant roots during colonization by closely related pathogenic and mutualistic fungi.</title>
        <authorList>
            <person name="Hacquard S."/>
            <person name="Kracher B."/>
            <person name="Hiruma K."/>
            <person name="Weinman A."/>
            <person name="Muench P."/>
            <person name="Garrido Oter R."/>
            <person name="Ver Loren van Themaat E."/>
            <person name="Dallerey J.-F."/>
            <person name="Damm U."/>
            <person name="Henrissat B."/>
            <person name="Lespinet O."/>
            <person name="Thon M."/>
            <person name="Kemen E."/>
            <person name="McHardy A.C."/>
            <person name="Schulze-Lefert P."/>
            <person name="O'Connell R.J."/>
        </authorList>
    </citation>
    <scope>NUCLEOTIDE SEQUENCE [LARGE SCALE GENOMIC DNA]</scope>
    <source>
        <strain evidence="1 2">0861</strain>
    </source>
</reference>
<dbReference type="STRING" id="708197.A0A166USQ6"/>